<dbReference type="InterPro" id="IPR040664">
    <property type="entry name" value="AFL_C"/>
</dbReference>
<dbReference type="Pfam" id="PF20091">
    <property type="entry name" value="Abhydrolase_10"/>
    <property type="match status" value="1"/>
</dbReference>
<feature type="domain" description="AFL C-terminal" evidence="3">
    <location>
        <begin position="627"/>
        <end position="717"/>
    </location>
</feature>
<dbReference type="InterPro" id="IPR049036">
    <property type="entry name" value="AF_1763-like_C"/>
</dbReference>
<dbReference type="Proteomes" id="UP000741013">
    <property type="component" value="Unassembled WGS sequence"/>
</dbReference>
<evidence type="ECO:0000259" key="3">
    <source>
        <dbReference type="Pfam" id="PF18067"/>
    </source>
</evidence>
<accession>A0ABS4Q113</accession>
<evidence type="ECO:0000313" key="7">
    <source>
        <dbReference type="Proteomes" id="UP000741013"/>
    </source>
</evidence>
<dbReference type="Pfam" id="PF18067">
    <property type="entry name" value="Lipase_C"/>
    <property type="match status" value="1"/>
</dbReference>
<feature type="region of interest" description="Disordered" evidence="1">
    <location>
        <begin position="27"/>
        <end position="48"/>
    </location>
</feature>
<dbReference type="Gene3D" id="3.40.50.1820">
    <property type="entry name" value="alpha/beta hydrolase"/>
    <property type="match status" value="1"/>
</dbReference>
<comment type="caution">
    <text evidence="6">The sequence shown here is derived from an EMBL/GenBank/DDBJ whole genome shotgun (WGS) entry which is preliminary data.</text>
</comment>
<dbReference type="InterPro" id="IPR029058">
    <property type="entry name" value="AB_hydrolase_fold"/>
</dbReference>
<feature type="signal peptide" evidence="2">
    <location>
        <begin position="1"/>
        <end position="28"/>
    </location>
</feature>
<evidence type="ECO:0000259" key="5">
    <source>
        <dbReference type="Pfam" id="PF21768"/>
    </source>
</evidence>
<evidence type="ECO:0000259" key="4">
    <source>
        <dbReference type="Pfam" id="PF20091"/>
    </source>
</evidence>
<organism evidence="6 7">
    <name type="scientific">Amycolatopsis magusensis</name>
    <dbReference type="NCBI Taxonomy" id="882444"/>
    <lineage>
        <taxon>Bacteria</taxon>
        <taxon>Bacillati</taxon>
        <taxon>Actinomycetota</taxon>
        <taxon>Actinomycetes</taxon>
        <taxon>Pseudonocardiales</taxon>
        <taxon>Pseudonocardiaceae</taxon>
        <taxon>Amycolatopsis</taxon>
    </lineage>
</organism>
<feature type="domain" description="Alpha/beta hydrolase" evidence="4">
    <location>
        <begin position="59"/>
        <end position="445"/>
    </location>
</feature>
<dbReference type="Pfam" id="PF01674">
    <property type="entry name" value="Lipase_2"/>
    <property type="match status" value="1"/>
</dbReference>
<feature type="chain" id="PRO_5045838492" evidence="2">
    <location>
        <begin position="29"/>
        <end position="859"/>
    </location>
</feature>
<dbReference type="Gene3D" id="2.60.40.2190">
    <property type="match status" value="1"/>
</dbReference>
<dbReference type="EMBL" id="JAGGMS010000001">
    <property type="protein sequence ID" value="MBP2185357.1"/>
    <property type="molecule type" value="Genomic_DNA"/>
</dbReference>
<dbReference type="Gene3D" id="2.60.40.2200">
    <property type="match status" value="1"/>
</dbReference>
<evidence type="ECO:0000256" key="2">
    <source>
        <dbReference type="SAM" id="SignalP"/>
    </source>
</evidence>
<keyword evidence="2" id="KW-0732">Signal</keyword>
<evidence type="ECO:0000256" key="1">
    <source>
        <dbReference type="SAM" id="MobiDB-lite"/>
    </source>
</evidence>
<dbReference type="Pfam" id="PF21768">
    <property type="entry name" value="AF_1763-like_C"/>
    <property type="match status" value="1"/>
</dbReference>
<reference evidence="6 7" key="1">
    <citation type="submission" date="2021-03" db="EMBL/GenBank/DDBJ databases">
        <title>Sequencing the genomes of 1000 actinobacteria strains.</title>
        <authorList>
            <person name="Klenk H.-P."/>
        </authorList>
    </citation>
    <scope>NUCLEOTIDE SEQUENCE [LARGE SCALE GENOMIC DNA]</scope>
    <source>
        <strain evidence="6 7">DSM 45510</strain>
    </source>
</reference>
<dbReference type="PANTHER" id="PTHR32015">
    <property type="entry name" value="FASTING INDUCED LIPASE"/>
    <property type="match status" value="1"/>
</dbReference>
<gene>
    <name evidence="6" type="ORF">JOM49_006883</name>
</gene>
<dbReference type="PANTHER" id="PTHR32015:SF1">
    <property type="entry name" value="LIPASE"/>
    <property type="match status" value="1"/>
</dbReference>
<evidence type="ECO:0000313" key="6">
    <source>
        <dbReference type="EMBL" id="MBP2185357.1"/>
    </source>
</evidence>
<proteinExistence type="predicted"/>
<protein>
    <submittedName>
        <fullName evidence="6">Pimeloyl-ACP methyl ester carboxylesterase</fullName>
    </submittedName>
</protein>
<name>A0ABS4Q113_9PSEU</name>
<feature type="domain" description="AF-1763-like C-terminal" evidence="5">
    <location>
        <begin position="737"/>
        <end position="851"/>
    </location>
</feature>
<dbReference type="SUPFAM" id="SSF53474">
    <property type="entry name" value="alpha/beta-Hydrolases"/>
    <property type="match status" value="1"/>
</dbReference>
<dbReference type="InterPro" id="IPR002918">
    <property type="entry name" value="Lipase_EstA/Esterase_EstB"/>
</dbReference>
<keyword evidence="7" id="KW-1185">Reference proteome</keyword>
<dbReference type="InterPro" id="IPR045394">
    <property type="entry name" value="Abhydrolase_dom"/>
</dbReference>
<sequence>MSISVWGRAGLIAVVLGLLLPNALPASASTQPAPPAGSPQVTGPLPGAWPGDRLAERIEDTYPFFATPVDLAARGYVEQEFHLSGLADGWAADGTGVATDVPYTTRVVVRRPAQARDFSGTTLVEWQNVTAGYDLDALWNANSVIRAGHAWIGVSAQRVGVDQLRAWSPARYGGLDVTGGGKHNADELSYDIFTQAGRAVESGAVLGGTRPRTVLAIGASQSAGRMTVLYDKILPQQQPVFDGYAFVVGSAPTRVGTEPVFQILSETDVRNTNRRADSDKFRRWEVAGGAHSGHEGQAYRAPISERDLGAAPQYDCDKPPFSRVPMHHVTAAAYEHLRRWAERGSAPPTAPLLEFEADGVTKKRDELGLAVGGIRLSQVAVPTALNTGDNSGETFCQLFGTHVPFDQATLAKLYPGVDDYLGKVVVADAKNVRAGYLLAADAKRNREEATGGTTPVIFVHGQQGSAHQWQSNAKRFSANGYPDKLLYAFEYDTSIPTNDHALTGLDAFIADVRARTGASTVDIIAHSRGTTVMHAYLATPDRAAQVRRYVNVDGRSSATPPGGVPTLALWGSLQPQGNIGGATNVHLTHLGHTETATAAESFTHMHQFLRGRPAITTEVTPELPGLVEIAGRAVFFPQNTGIAGRLQVWEVDKSTGARRATPAHDVQTGPDGAFGPLKVNGYKHYELVLLREGQQSYHYYFEPFERSDRFLRLQVSPPGGIGDYVDKCATHTALTVLRGREWWSDQPESDRLELDGVNVLAPAVSPKLRQVLAAFAFDDHCDLTSTLGAALPPFNALPFLTAVDDYLPAQPDAGKAIRVTEVVRGSGGRSRTVAALNWPSDRHSVTVQFKDYLDRPFGV</sequence>
<dbReference type="RefSeq" id="WP_209668253.1">
    <property type="nucleotide sequence ID" value="NZ_JAGGMS010000001.1"/>
</dbReference>